<dbReference type="KEGG" id="sfm:108925829"/>
<evidence type="ECO:0000256" key="11">
    <source>
        <dbReference type="ARBA" id="ARBA00078735"/>
    </source>
</evidence>
<evidence type="ECO:0000256" key="12">
    <source>
        <dbReference type="PROSITE-ProRule" id="PRU00884"/>
    </source>
</evidence>
<reference evidence="16 17" key="1">
    <citation type="submission" date="2019-04" db="EMBL/GenBank/DDBJ databases">
        <authorList>
            <consortium name="Wellcome Sanger Institute Data Sharing"/>
        </authorList>
    </citation>
    <scope>NUCLEOTIDE SEQUENCE [LARGE SCALE GENOMIC DNA]</scope>
</reference>
<dbReference type="AlphaFoldDB" id="A0A8C9SIU4"/>
<evidence type="ECO:0000256" key="8">
    <source>
        <dbReference type="ARBA" id="ARBA00023288"/>
    </source>
</evidence>
<dbReference type="GO" id="GO:0048013">
    <property type="term" value="P:ephrin receptor signaling pathway"/>
    <property type="evidence" value="ECO:0007669"/>
    <property type="project" value="InterPro"/>
</dbReference>
<dbReference type="PROSITE" id="PS51551">
    <property type="entry name" value="EPHRIN_RBD_2"/>
    <property type="match status" value="1"/>
</dbReference>
<dbReference type="GO" id="GO:0007411">
    <property type="term" value="P:axon guidance"/>
    <property type="evidence" value="ECO:0007669"/>
    <property type="project" value="TreeGrafter"/>
</dbReference>
<dbReference type="CTD" id="1945"/>
<keyword evidence="17" id="KW-1185">Reference proteome</keyword>
<dbReference type="OrthoDB" id="6250301at2759"/>
<dbReference type="InterPro" id="IPR001799">
    <property type="entry name" value="Ephrin_RBD"/>
</dbReference>
<evidence type="ECO:0000256" key="6">
    <source>
        <dbReference type="ARBA" id="ARBA00023157"/>
    </source>
</evidence>
<dbReference type="FunFam" id="2.60.40.420:FF:000057">
    <property type="entry name" value="Ephrin A4"/>
    <property type="match status" value="1"/>
</dbReference>
<dbReference type="GeneID" id="108925829"/>
<dbReference type="PANTHER" id="PTHR11304:SF42">
    <property type="entry name" value="EPHRIN-A4"/>
    <property type="match status" value="1"/>
</dbReference>
<dbReference type="GO" id="GO:0098552">
    <property type="term" value="C:side of membrane"/>
    <property type="evidence" value="ECO:0007669"/>
    <property type="project" value="UniProtKB-KW"/>
</dbReference>
<dbReference type="InterPro" id="IPR019765">
    <property type="entry name" value="Ephrin_CS"/>
</dbReference>
<keyword evidence="2" id="KW-1003">Cell membrane</keyword>
<dbReference type="PANTHER" id="PTHR11304">
    <property type="entry name" value="EPHRIN"/>
    <property type="match status" value="1"/>
</dbReference>
<dbReference type="PRINTS" id="PR01347">
    <property type="entry name" value="EPHRIN"/>
</dbReference>
<reference evidence="16" key="3">
    <citation type="submission" date="2025-09" db="UniProtKB">
        <authorList>
            <consortium name="Ensembl"/>
        </authorList>
    </citation>
    <scope>IDENTIFICATION</scope>
</reference>
<evidence type="ECO:0000256" key="13">
    <source>
        <dbReference type="RuleBase" id="RU004375"/>
    </source>
</evidence>
<comment type="similarity">
    <text evidence="12 13">Belongs to the ephrin family.</text>
</comment>
<evidence type="ECO:0000256" key="4">
    <source>
        <dbReference type="ARBA" id="ARBA00022729"/>
    </source>
</evidence>
<comment type="caution">
    <text evidence="12">Lacks conserved residue(s) required for the propagation of feature annotation.</text>
</comment>
<proteinExistence type="inferred from homology"/>
<feature type="domain" description="Ephrin RBD" evidence="15">
    <location>
        <begin position="29"/>
        <end position="163"/>
    </location>
</feature>
<evidence type="ECO:0000256" key="5">
    <source>
        <dbReference type="ARBA" id="ARBA00023136"/>
    </source>
</evidence>
<gene>
    <name evidence="16" type="primary">si:dkey-246i14.3</name>
</gene>
<evidence type="ECO:0000256" key="9">
    <source>
        <dbReference type="ARBA" id="ARBA00056022"/>
    </source>
</evidence>
<protein>
    <recommendedName>
        <fullName evidence="10">Ephrin-A4</fullName>
    </recommendedName>
    <alternativeName>
        <fullName evidence="11">EPH-related receptor tyrosine kinase ligand 4</fullName>
    </alternativeName>
</protein>
<name>A0A8C9SIU4_SCLFO</name>
<keyword evidence="5 13" id="KW-0472">Membrane</keyword>
<dbReference type="InterPro" id="IPR008972">
    <property type="entry name" value="Cupredoxin"/>
</dbReference>
<organism evidence="16 17">
    <name type="scientific">Scleropages formosus</name>
    <name type="common">Asian bonytongue</name>
    <name type="synonym">Osteoglossum formosum</name>
    <dbReference type="NCBI Taxonomy" id="113540"/>
    <lineage>
        <taxon>Eukaryota</taxon>
        <taxon>Metazoa</taxon>
        <taxon>Chordata</taxon>
        <taxon>Craniata</taxon>
        <taxon>Vertebrata</taxon>
        <taxon>Euteleostomi</taxon>
        <taxon>Actinopterygii</taxon>
        <taxon>Neopterygii</taxon>
        <taxon>Teleostei</taxon>
        <taxon>Osteoglossocephala</taxon>
        <taxon>Osteoglossomorpha</taxon>
        <taxon>Osteoglossiformes</taxon>
        <taxon>Osteoglossidae</taxon>
        <taxon>Scleropages</taxon>
    </lineage>
</organism>
<comment type="function">
    <text evidence="9">Cell surface GPI-bound ligand for Eph receptors, a family of receptor tyrosine kinases which are crucial for migration, repulsion and adhesion during neuronal, vascular and epithelial development. Binds promiscuously Eph receptors residing on adjacent cells, leading to contact-dependent bidirectional signaling into neighboring cells. May play a role in the interaction between activated B-lymphocytes and dendritic cells in tonsils.</text>
</comment>
<evidence type="ECO:0000256" key="10">
    <source>
        <dbReference type="ARBA" id="ARBA00069523"/>
    </source>
</evidence>
<evidence type="ECO:0000313" key="17">
    <source>
        <dbReference type="Proteomes" id="UP000694397"/>
    </source>
</evidence>
<evidence type="ECO:0000256" key="1">
    <source>
        <dbReference type="ARBA" id="ARBA00004609"/>
    </source>
</evidence>
<evidence type="ECO:0000256" key="2">
    <source>
        <dbReference type="ARBA" id="ARBA00022475"/>
    </source>
</evidence>
<evidence type="ECO:0000256" key="14">
    <source>
        <dbReference type="SAM" id="SignalP"/>
    </source>
</evidence>
<dbReference type="GeneTree" id="ENSGT00940000160040"/>
<feature type="signal peptide" evidence="14">
    <location>
        <begin position="1"/>
        <end position="26"/>
    </location>
</feature>
<dbReference type="CDD" id="cd10425">
    <property type="entry name" value="Ephrin-A_Ectodomain"/>
    <property type="match status" value="1"/>
</dbReference>
<evidence type="ECO:0000313" key="16">
    <source>
        <dbReference type="Ensembl" id="ENSSFOP00015033740.1"/>
    </source>
</evidence>
<feature type="chain" id="PRO_5034709928" description="Ephrin-A4" evidence="14">
    <location>
        <begin position="27"/>
        <end position="203"/>
    </location>
</feature>
<dbReference type="GO" id="GO:0005886">
    <property type="term" value="C:plasma membrane"/>
    <property type="evidence" value="ECO:0007669"/>
    <property type="project" value="UniProtKB-SubCell"/>
</dbReference>
<evidence type="ECO:0000259" key="15">
    <source>
        <dbReference type="PROSITE" id="PS51551"/>
    </source>
</evidence>
<keyword evidence="3" id="KW-0336">GPI-anchor</keyword>
<dbReference type="Pfam" id="PF00812">
    <property type="entry name" value="Ephrin"/>
    <property type="match status" value="1"/>
</dbReference>
<dbReference type="SUPFAM" id="SSF49503">
    <property type="entry name" value="Cupredoxins"/>
    <property type="match status" value="1"/>
</dbReference>
<reference evidence="16" key="2">
    <citation type="submission" date="2025-08" db="UniProtKB">
        <authorList>
            <consortium name="Ensembl"/>
        </authorList>
    </citation>
    <scope>IDENTIFICATION</scope>
</reference>
<dbReference type="Ensembl" id="ENSSFOT00015034118.2">
    <property type="protein sequence ID" value="ENSSFOP00015033740.1"/>
    <property type="gene ID" value="ENSSFOG00015021538.2"/>
</dbReference>
<dbReference type="GO" id="GO:0046875">
    <property type="term" value="F:ephrin receptor binding"/>
    <property type="evidence" value="ECO:0007669"/>
    <property type="project" value="InterPro"/>
</dbReference>
<evidence type="ECO:0000256" key="7">
    <source>
        <dbReference type="ARBA" id="ARBA00023180"/>
    </source>
</evidence>
<dbReference type="InterPro" id="IPR034252">
    <property type="entry name" value="Ephrin-A_Ecto"/>
</dbReference>
<comment type="subcellular location">
    <subcellularLocation>
        <location evidence="1">Cell membrane</location>
        <topology evidence="1">Lipid-anchor</topology>
        <topology evidence="1">GPI-anchor</topology>
    </subcellularLocation>
</comment>
<evidence type="ECO:0000256" key="3">
    <source>
        <dbReference type="ARBA" id="ARBA00022622"/>
    </source>
</evidence>
<keyword evidence="4 14" id="KW-0732">Signal</keyword>
<dbReference type="PROSITE" id="PS01299">
    <property type="entry name" value="EPHRIN_RBD_1"/>
    <property type="match status" value="1"/>
</dbReference>
<sequence length="203" mass="22663">MGGPWARGRPAPWRLALLLLLQVVSAARARRHALYWNSTNARLVHGDFSIQVNISDYLDIYCPHYPPDAPTANPPETLILYLVGERHFQGCVETTEVIKRWECSQPYAPYGPVRFSEKIQRFTPFSLGFEFLPGHSYYYMSLPTVDGPRLPCLTLRVTVCCESEPVESKLGQGTPAPRGAACGVMKAPLPLFLILPVLLLLPV</sequence>
<dbReference type="Proteomes" id="UP000694397">
    <property type="component" value="Chromosome 18"/>
</dbReference>
<keyword evidence="7" id="KW-0325">Glycoprotein</keyword>
<keyword evidence="6" id="KW-1015">Disulfide bond</keyword>
<dbReference type="InterPro" id="IPR031328">
    <property type="entry name" value="Ephrin"/>
</dbReference>
<keyword evidence="8" id="KW-0449">Lipoprotein</keyword>
<accession>A0A8C9SIU4</accession>
<dbReference type="Gene3D" id="2.60.40.420">
    <property type="entry name" value="Cupredoxins - blue copper proteins"/>
    <property type="match status" value="1"/>
</dbReference>